<dbReference type="InParanoid" id="A0A251UQ35"/>
<feature type="signal peptide" evidence="1">
    <location>
        <begin position="1"/>
        <end position="15"/>
    </location>
</feature>
<organism evidence="2 3">
    <name type="scientific">Helianthus annuus</name>
    <name type="common">Common sunflower</name>
    <dbReference type="NCBI Taxonomy" id="4232"/>
    <lineage>
        <taxon>Eukaryota</taxon>
        <taxon>Viridiplantae</taxon>
        <taxon>Streptophyta</taxon>
        <taxon>Embryophyta</taxon>
        <taxon>Tracheophyta</taxon>
        <taxon>Spermatophyta</taxon>
        <taxon>Magnoliopsida</taxon>
        <taxon>eudicotyledons</taxon>
        <taxon>Gunneridae</taxon>
        <taxon>Pentapetalae</taxon>
        <taxon>asterids</taxon>
        <taxon>campanulids</taxon>
        <taxon>Asterales</taxon>
        <taxon>Asteraceae</taxon>
        <taxon>Asteroideae</taxon>
        <taxon>Heliantheae alliance</taxon>
        <taxon>Heliantheae</taxon>
        <taxon>Helianthus</taxon>
    </lineage>
</organism>
<evidence type="ECO:0000256" key="1">
    <source>
        <dbReference type="SAM" id="SignalP"/>
    </source>
</evidence>
<evidence type="ECO:0000313" key="2">
    <source>
        <dbReference type="EMBL" id="OTG25510.1"/>
    </source>
</evidence>
<dbReference type="Proteomes" id="UP000215914">
    <property type="component" value="Chromosome 5"/>
</dbReference>
<keyword evidence="3" id="KW-1185">Reference proteome</keyword>
<accession>A0A251UQ35</accession>
<proteinExistence type="predicted"/>
<reference evidence="3" key="1">
    <citation type="journal article" date="2017" name="Nature">
        <title>The sunflower genome provides insights into oil metabolism, flowering and Asterid evolution.</title>
        <authorList>
            <person name="Badouin H."/>
            <person name="Gouzy J."/>
            <person name="Grassa C.J."/>
            <person name="Murat F."/>
            <person name="Staton S.E."/>
            <person name="Cottret L."/>
            <person name="Lelandais-Briere C."/>
            <person name="Owens G.L."/>
            <person name="Carrere S."/>
            <person name="Mayjonade B."/>
            <person name="Legrand L."/>
            <person name="Gill N."/>
            <person name="Kane N.C."/>
            <person name="Bowers J.E."/>
            <person name="Hubner S."/>
            <person name="Bellec A."/>
            <person name="Berard A."/>
            <person name="Berges H."/>
            <person name="Blanchet N."/>
            <person name="Boniface M.C."/>
            <person name="Brunel D."/>
            <person name="Catrice O."/>
            <person name="Chaidir N."/>
            <person name="Claudel C."/>
            <person name="Donnadieu C."/>
            <person name="Faraut T."/>
            <person name="Fievet G."/>
            <person name="Helmstetter N."/>
            <person name="King M."/>
            <person name="Knapp S.J."/>
            <person name="Lai Z."/>
            <person name="Le Paslier M.C."/>
            <person name="Lippi Y."/>
            <person name="Lorenzon L."/>
            <person name="Mandel J.R."/>
            <person name="Marage G."/>
            <person name="Marchand G."/>
            <person name="Marquand E."/>
            <person name="Bret-Mestries E."/>
            <person name="Morien E."/>
            <person name="Nambeesan S."/>
            <person name="Nguyen T."/>
            <person name="Pegot-Espagnet P."/>
            <person name="Pouilly N."/>
            <person name="Raftis F."/>
            <person name="Sallet E."/>
            <person name="Schiex T."/>
            <person name="Thomas J."/>
            <person name="Vandecasteele C."/>
            <person name="Vares D."/>
            <person name="Vear F."/>
            <person name="Vautrin S."/>
            <person name="Crespi M."/>
            <person name="Mangin B."/>
            <person name="Burke J.M."/>
            <person name="Salse J."/>
            <person name="Munos S."/>
            <person name="Vincourt P."/>
            <person name="Rieseberg L.H."/>
            <person name="Langlade N.B."/>
        </authorList>
    </citation>
    <scope>NUCLEOTIDE SEQUENCE [LARGE SCALE GENOMIC DNA]</scope>
    <source>
        <strain evidence="3">cv. SF193</strain>
    </source>
</reference>
<evidence type="ECO:0000313" key="3">
    <source>
        <dbReference type="Proteomes" id="UP000215914"/>
    </source>
</evidence>
<gene>
    <name evidence="2" type="ORF">HannXRQ_Chr05g0148471</name>
</gene>
<name>A0A251UQ35_HELAN</name>
<feature type="chain" id="PRO_5011970556" evidence="1">
    <location>
        <begin position="16"/>
        <end position="57"/>
    </location>
</feature>
<dbReference type="AlphaFoldDB" id="A0A251UQ35"/>
<keyword evidence="1" id="KW-0732">Signal</keyword>
<sequence length="57" mass="6585">MKLLLLMLFSAVVMNQRMIIGSDFRCNTKNSTVRDNMSLTGPSSRLQMIRIYEESGW</sequence>
<dbReference type="EMBL" id="CM007894">
    <property type="protein sequence ID" value="OTG25510.1"/>
    <property type="molecule type" value="Genomic_DNA"/>
</dbReference>
<protein>
    <submittedName>
        <fullName evidence="2">Uncharacterized protein</fullName>
    </submittedName>
</protein>